<reference evidence="1 2" key="1">
    <citation type="submission" date="2017-09" db="EMBL/GenBank/DDBJ databases">
        <authorList>
            <person name="Ehlers B."/>
            <person name="Leendertz F.H."/>
        </authorList>
    </citation>
    <scope>NUCLEOTIDE SEQUENCE [LARGE SCALE GENOMIC DNA]</scope>
    <source>
        <strain evidence="1 2">CGMCC 4.6857</strain>
    </source>
</reference>
<keyword evidence="2" id="KW-1185">Reference proteome</keyword>
<name>A0A285KKZ9_9ACTN</name>
<dbReference type="AlphaFoldDB" id="A0A285KKZ9"/>
<dbReference type="EMBL" id="OBDY01000046">
    <property type="protein sequence ID" value="SNY73324.1"/>
    <property type="molecule type" value="Genomic_DNA"/>
</dbReference>
<organism evidence="1 2">
    <name type="scientific">Paractinoplanes atraurantiacus</name>
    <dbReference type="NCBI Taxonomy" id="1036182"/>
    <lineage>
        <taxon>Bacteria</taxon>
        <taxon>Bacillati</taxon>
        <taxon>Actinomycetota</taxon>
        <taxon>Actinomycetes</taxon>
        <taxon>Micromonosporales</taxon>
        <taxon>Micromonosporaceae</taxon>
        <taxon>Paractinoplanes</taxon>
    </lineage>
</organism>
<evidence type="ECO:0000313" key="1">
    <source>
        <dbReference type="EMBL" id="SNY73324.1"/>
    </source>
</evidence>
<dbReference type="RefSeq" id="WP_097328955.1">
    <property type="nucleotide sequence ID" value="NZ_OBDY01000046.1"/>
</dbReference>
<accession>A0A285KKZ9</accession>
<protein>
    <submittedName>
        <fullName evidence="1">Uncharacterized protein</fullName>
    </submittedName>
</protein>
<proteinExistence type="predicted"/>
<dbReference type="Proteomes" id="UP000219612">
    <property type="component" value="Unassembled WGS sequence"/>
</dbReference>
<dbReference type="OrthoDB" id="3385666at2"/>
<sequence>MERRQLLAGAAVIAAGVLVPGGVAEAAYGDEPVVLYSEGGGFVPAGYDQIRPPQLVVYSGGTAIVDAERRLRLRSGETDALLRHSVRVLREPANGKLLLGPGDPQIADAPTSHFEARWRGRTLRLDAYAFTAYREHHGYAAATYGLYDDLMACRARVRRRGALHQPDAVRLVAVLAGGGPAAETKPWPAGVTPPLFPKDAWWSNRDVRGRQARAVLRALPRKDVWDWRSYRLPDDRVVSVTWRYLLPHE</sequence>
<gene>
    <name evidence="1" type="ORF">SAMN05421748_14630</name>
</gene>
<evidence type="ECO:0000313" key="2">
    <source>
        <dbReference type="Proteomes" id="UP000219612"/>
    </source>
</evidence>